<evidence type="ECO:0000313" key="3">
    <source>
        <dbReference type="Proteomes" id="UP000235371"/>
    </source>
</evidence>
<organism evidence="2 3">
    <name type="scientific">Hyaloscypha bicolor E</name>
    <dbReference type="NCBI Taxonomy" id="1095630"/>
    <lineage>
        <taxon>Eukaryota</taxon>
        <taxon>Fungi</taxon>
        <taxon>Dikarya</taxon>
        <taxon>Ascomycota</taxon>
        <taxon>Pezizomycotina</taxon>
        <taxon>Leotiomycetes</taxon>
        <taxon>Helotiales</taxon>
        <taxon>Hyaloscyphaceae</taxon>
        <taxon>Hyaloscypha</taxon>
        <taxon>Hyaloscypha bicolor</taxon>
    </lineage>
</organism>
<dbReference type="EMBL" id="KZ613747">
    <property type="protein sequence ID" value="PMD65037.1"/>
    <property type="molecule type" value="Genomic_DNA"/>
</dbReference>
<dbReference type="OrthoDB" id="3565254at2759"/>
<accession>A0A2J6TPT6</accession>
<dbReference type="GeneID" id="36590631"/>
<reference evidence="2 3" key="1">
    <citation type="submission" date="2016-04" db="EMBL/GenBank/DDBJ databases">
        <title>A degradative enzymes factory behind the ericoid mycorrhizal symbiosis.</title>
        <authorList>
            <consortium name="DOE Joint Genome Institute"/>
            <person name="Martino E."/>
            <person name="Morin E."/>
            <person name="Grelet G."/>
            <person name="Kuo A."/>
            <person name="Kohler A."/>
            <person name="Daghino S."/>
            <person name="Barry K."/>
            <person name="Choi C."/>
            <person name="Cichocki N."/>
            <person name="Clum A."/>
            <person name="Copeland A."/>
            <person name="Hainaut M."/>
            <person name="Haridas S."/>
            <person name="Labutti K."/>
            <person name="Lindquist E."/>
            <person name="Lipzen A."/>
            <person name="Khouja H.-R."/>
            <person name="Murat C."/>
            <person name="Ohm R."/>
            <person name="Olson A."/>
            <person name="Spatafora J."/>
            <person name="Veneault-Fourrey C."/>
            <person name="Henrissat B."/>
            <person name="Grigoriev I."/>
            <person name="Martin F."/>
            <person name="Perotto S."/>
        </authorList>
    </citation>
    <scope>NUCLEOTIDE SEQUENCE [LARGE SCALE GENOMIC DNA]</scope>
    <source>
        <strain evidence="2 3">E</strain>
    </source>
</reference>
<feature type="region of interest" description="Disordered" evidence="1">
    <location>
        <begin position="276"/>
        <end position="305"/>
    </location>
</feature>
<dbReference type="RefSeq" id="XP_024741941.1">
    <property type="nucleotide sequence ID" value="XM_024882554.1"/>
</dbReference>
<sequence length="639" mass="71867">MQRAAAPKAAGQGRRPPMANEMMKQETNQTFHQWANISPATTIEVLQPITEGPEKGTNAVTNALTLQEFEGLLSQYFGKQHKIKDADKIFPRQSRIDHIIAEKQNEGTTNKPASYDNSPTNAGWKFYVKKHFQCPNQNLRMDSGLIQIANHLYTPMPDPEQRFVEDMWNQYTPSAEHRQAPITSVEKSYIHYIQAHIHISTDKNGNDIYSHRGRDETFDFLKFGISSSFPKALISELNANCPACKKKFSNHRKVGLKRERERNSHVIRRVARKQRFEKFRGGQQTQPGVKIDENNTPPQQAPAPASIPAPFPPQNMDFWLNDVDQLPNNAIFDPNLQMNAPVVDYHQIDDPFNDNNWQMDDPFLSGTYVPNEYDEAFAPQQNNFQAGQEDVDYLEINASGPLLDQQPYGSVMDGGALQGQGFNPQQNNDGDVMNALVSNNQQHDFPVGYHPQQNNVQGVNDQQNNNFLDNSMNMQPNSQPHLGARWAWIGIPGFEWILLFPLECVYFATMWDEPICKDLSSKITFGIEEERIPAEVRNIVTEPGIPHVGGPDEANAYPGLNPFEEQLPEQSIPIDPQLSEPPEQDDPLGQGSFNIDDLFDEPDKEPIPGPWAWNGGHKPQGAGFGVLTLPTNPQGANSG</sequence>
<feature type="compositionally biased region" description="Polar residues" evidence="1">
    <location>
        <begin position="629"/>
        <end position="639"/>
    </location>
</feature>
<name>A0A2J6TPT6_9HELO</name>
<keyword evidence="3" id="KW-1185">Reference proteome</keyword>
<gene>
    <name evidence="2" type="ORF">K444DRAFT_625647</name>
</gene>
<evidence type="ECO:0000313" key="2">
    <source>
        <dbReference type="EMBL" id="PMD65037.1"/>
    </source>
</evidence>
<evidence type="ECO:0000256" key="1">
    <source>
        <dbReference type="SAM" id="MobiDB-lite"/>
    </source>
</evidence>
<dbReference type="Proteomes" id="UP000235371">
    <property type="component" value="Unassembled WGS sequence"/>
</dbReference>
<protein>
    <submittedName>
        <fullName evidence="2">Uncharacterized protein</fullName>
    </submittedName>
</protein>
<proteinExistence type="predicted"/>
<dbReference type="AlphaFoldDB" id="A0A2J6TPT6"/>
<dbReference type="InParanoid" id="A0A2J6TPT6"/>
<feature type="region of interest" description="Disordered" evidence="1">
    <location>
        <begin position="543"/>
        <end position="639"/>
    </location>
</feature>